<dbReference type="InterPro" id="IPR024528">
    <property type="entry name" value="ThrE_2"/>
</dbReference>
<organism evidence="9 10">
    <name type="scientific">Shewanella youngdeokensis</name>
    <dbReference type="NCBI Taxonomy" id="2999068"/>
    <lineage>
        <taxon>Bacteria</taxon>
        <taxon>Pseudomonadati</taxon>
        <taxon>Pseudomonadota</taxon>
        <taxon>Gammaproteobacteria</taxon>
        <taxon>Alteromonadales</taxon>
        <taxon>Shewanellaceae</taxon>
        <taxon>Shewanella</taxon>
    </lineage>
</organism>
<keyword evidence="10" id="KW-1185">Reference proteome</keyword>
<evidence type="ECO:0000259" key="8">
    <source>
        <dbReference type="Pfam" id="PF12821"/>
    </source>
</evidence>
<feature type="transmembrane region" description="Helical" evidence="6">
    <location>
        <begin position="172"/>
        <end position="188"/>
    </location>
</feature>
<dbReference type="Pfam" id="PF12821">
    <property type="entry name" value="ThrE_2"/>
    <property type="match status" value="1"/>
</dbReference>
<dbReference type="InterPro" id="IPR051361">
    <property type="entry name" value="ThrE/Ser_Exporter"/>
</dbReference>
<dbReference type="RefSeq" id="WP_310472708.1">
    <property type="nucleotide sequence ID" value="NZ_CP136522.1"/>
</dbReference>
<evidence type="ECO:0000256" key="4">
    <source>
        <dbReference type="ARBA" id="ARBA00023136"/>
    </source>
</evidence>
<keyword evidence="2 6" id="KW-0812">Transmembrane</keyword>
<feature type="transmembrane region" description="Helical" evidence="6">
    <location>
        <begin position="143"/>
        <end position="160"/>
    </location>
</feature>
<protein>
    <submittedName>
        <fullName evidence="9">Threonine/serine exporter family protein</fullName>
    </submittedName>
</protein>
<evidence type="ECO:0000256" key="2">
    <source>
        <dbReference type="ARBA" id="ARBA00022692"/>
    </source>
</evidence>
<dbReference type="Proteomes" id="UP001529491">
    <property type="component" value="Chromosome"/>
</dbReference>
<name>A0ABZ0JY26_9GAMM</name>
<feature type="transmembrane region" description="Helical" evidence="6">
    <location>
        <begin position="318"/>
        <end position="335"/>
    </location>
</feature>
<dbReference type="InterPro" id="IPR010619">
    <property type="entry name" value="ThrE-like_N"/>
</dbReference>
<evidence type="ECO:0000256" key="6">
    <source>
        <dbReference type="SAM" id="Phobius"/>
    </source>
</evidence>
<dbReference type="PANTHER" id="PTHR31082">
    <property type="entry name" value="PHEROMONE-REGULATED MEMBRANE PROTEIN 10"/>
    <property type="match status" value="1"/>
</dbReference>
<evidence type="ECO:0000256" key="1">
    <source>
        <dbReference type="ARBA" id="ARBA00004141"/>
    </source>
</evidence>
<dbReference type="EMBL" id="CP136522">
    <property type="protein sequence ID" value="WOT05071.1"/>
    <property type="molecule type" value="Genomic_DNA"/>
</dbReference>
<keyword evidence="4 6" id="KW-0472">Membrane</keyword>
<feature type="transmembrane region" description="Helical" evidence="6">
    <location>
        <begin position="194"/>
        <end position="216"/>
    </location>
</feature>
<feature type="transmembrane region" description="Helical" evidence="6">
    <location>
        <begin position="381"/>
        <end position="400"/>
    </location>
</feature>
<evidence type="ECO:0000313" key="10">
    <source>
        <dbReference type="Proteomes" id="UP001529491"/>
    </source>
</evidence>
<feature type="transmembrane region" description="Helical" evidence="6">
    <location>
        <begin position="342"/>
        <end position="361"/>
    </location>
</feature>
<evidence type="ECO:0000256" key="5">
    <source>
        <dbReference type="ARBA" id="ARBA00034125"/>
    </source>
</evidence>
<feature type="transmembrane region" description="Helical" evidence="6">
    <location>
        <begin position="119"/>
        <end position="137"/>
    </location>
</feature>
<dbReference type="PANTHER" id="PTHR31082:SF4">
    <property type="entry name" value="PHEROMONE-REGULATED MEMBRANE PROTEIN 10"/>
    <property type="match status" value="1"/>
</dbReference>
<feature type="transmembrane region" description="Helical" evidence="6">
    <location>
        <begin position="267"/>
        <end position="286"/>
    </location>
</feature>
<accession>A0ABZ0JY26</accession>
<dbReference type="Pfam" id="PF06738">
    <property type="entry name" value="ThrE"/>
    <property type="match status" value="1"/>
</dbReference>
<comment type="subcellular location">
    <subcellularLocation>
        <location evidence="1">Membrane</location>
        <topology evidence="1">Multi-pass membrane protein</topology>
    </subcellularLocation>
</comment>
<keyword evidence="3 6" id="KW-1133">Transmembrane helix</keyword>
<feature type="transmembrane region" description="Helical" evidence="6">
    <location>
        <begin position="293"/>
        <end position="312"/>
    </location>
</feature>
<feature type="transmembrane region" description="Helical" evidence="6">
    <location>
        <begin position="237"/>
        <end position="255"/>
    </location>
</feature>
<evidence type="ECO:0000259" key="7">
    <source>
        <dbReference type="Pfam" id="PF06738"/>
    </source>
</evidence>
<proteinExistence type="inferred from homology"/>
<comment type="similarity">
    <text evidence="5">Belongs to the ThrE exporter (TC 2.A.79) family.</text>
</comment>
<feature type="domain" description="Threonine/serine exporter-like N-terminal" evidence="7">
    <location>
        <begin position="11"/>
        <end position="250"/>
    </location>
</feature>
<evidence type="ECO:0000256" key="3">
    <source>
        <dbReference type="ARBA" id="ARBA00022989"/>
    </source>
</evidence>
<evidence type="ECO:0000313" key="9">
    <source>
        <dbReference type="EMBL" id="WOT05071.1"/>
    </source>
</evidence>
<sequence>MNNQEFLEKRRFIIRLGKALHKFGTPAYRLEAHLQAVSKMLGIEGYFLVSPTALTFVLQHDEDQEYNHVARVNPGELDLGSLARTDELVEELISGKRTLCESLERLEEIANKPNPYSTLLTLLAFGVSAGAFAMLMGTSWHDVFWSGTLGLMVYGLVYRAERSKRMAEMLEPLAAILCAIAACGIAKFDPNINIPAVILSGIIIFVPGLALTLGLAELAARDLISGTARIMDACMSLFKLYFGVIFGMVIGNALFGETTYVAPAALPQWAIWSAVPTLSIALVIIFKARLKDSPWGIMAGIVAFFSSMLGGLYLGESIGIFFGAFAVGIYSNLFARWMKAPASIALLQGIVILVPGSKTYIGLNTLILGETIFNQSQIGTQIFIIFMSLVAGLIFANVAVPPRRSL</sequence>
<gene>
    <name evidence="9" type="ORF">RGE70_17515</name>
</gene>
<reference evidence="9 10" key="1">
    <citation type="submission" date="2023-10" db="EMBL/GenBank/DDBJ databases">
        <title>Complete genome sequence of Shewanella sp. DAU334.</title>
        <authorList>
            <person name="Lee Y.-S."/>
            <person name="Jeong H.-R."/>
            <person name="Hwang E.-J."/>
            <person name="Choi Y.-L."/>
            <person name="Kim G.-D."/>
        </authorList>
    </citation>
    <scope>NUCLEOTIDE SEQUENCE [LARGE SCALE GENOMIC DNA]</scope>
    <source>
        <strain evidence="9 10">DAU334</strain>
    </source>
</reference>
<feature type="domain" description="Threonine/Serine exporter ThrE" evidence="8">
    <location>
        <begin position="271"/>
        <end position="398"/>
    </location>
</feature>